<evidence type="ECO:0000256" key="4">
    <source>
        <dbReference type="SAM" id="MobiDB-lite"/>
    </source>
</evidence>
<dbReference type="GO" id="GO:0016020">
    <property type="term" value="C:membrane"/>
    <property type="evidence" value="ECO:0007669"/>
    <property type="project" value="UniProtKB-SubCell"/>
</dbReference>
<evidence type="ECO:0000256" key="1">
    <source>
        <dbReference type="ARBA" id="ARBA00004370"/>
    </source>
</evidence>
<feature type="domain" description="Type II/III secretion system secretin-like" evidence="5">
    <location>
        <begin position="2"/>
        <end position="48"/>
    </location>
</feature>
<dbReference type="InterPro" id="IPR050810">
    <property type="entry name" value="Bact_Secretion_Sys_Channel"/>
</dbReference>
<evidence type="ECO:0000256" key="2">
    <source>
        <dbReference type="ARBA" id="ARBA00022729"/>
    </source>
</evidence>
<dbReference type="GO" id="GO:0009306">
    <property type="term" value="P:protein secretion"/>
    <property type="evidence" value="ECO:0007669"/>
    <property type="project" value="InterPro"/>
</dbReference>
<accession>A0A3B1AQX2</accession>
<feature type="region of interest" description="Disordered" evidence="4">
    <location>
        <begin position="97"/>
        <end position="126"/>
    </location>
</feature>
<proteinExistence type="predicted"/>
<name>A0A3B1AQX2_9ZZZZ</name>
<evidence type="ECO:0000313" key="6">
    <source>
        <dbReference type="EMBL" id="VAW96384.1"/>
    </source>
</evidence>
<organism evidence="6">
    <name type="scientific">hydrothermal vent metagenome</name>
    <dbReference type="NCBI Taxonomy" id="652676"/>
    <lineage>
        <taxon>unclassified sequences</taxon>
        <taxon>metagenomes</taxon>
        <taxon>ecological metagenomes</taxon>
    </lineage>
</organism>
<feature type="compositionally biased region" description="Basic and acidic residues" evidence="4">
    <location>
        <begin position="105"/>
        <end position="114"/>
    </location>
</feature>
<reference evidence="6" key="1">
    <citation type="submission" date="2018-06" db="EMBL/GenBank/DDBJ databases">
        <authorList>
            <person name="Zhirakovskaya E."/>
        </authorList>
    </citation>
    <scope>NUCLEOTIDE SEQUENCE</scope>
</reference>
<dbReference type="GO" id="GO:0015627">
    <property type="term" value="C:type II protein secretion system complex"/>
    <property type="evidence" value="ECO:0007669"/>
    <property type="project" value="TreeGrafter"/>
</dbReference>
<protein>
    <recommendedName>
        <fullName evidence="5">Type II/III secretion system secretin-like domain-containing protein</fullName>
    </recommendedName>
</protein>
<evidence type="ECO:0000259" key="5">
    <source>
        <dbReference type="Pfam" id="PF00263"/>
    </source>
</evidence>
<dbReference type="Pfam" id="PF00263">
    <property type="entry name" value="Secretin"/>
    <property type="match status" value="1"/>
</dbReference>
<dbReference type="InterPro" id="IPR001775">
    <property type="entry name" value="GspD/PilQ"/>
</dbReference>
<gene>
    <name evidence="6" type="ORF">MNBD_GAMMA20-2313</name>
</gene>
<dbReference type="EMBL" id="UOFU01000094">
    <property type="protein sequence ID" value="VAW96384.1"/>
    <property type="molecule type" value="Genomic_DNA"/>
</dbReference>
<keyword evidence="3" id="KW-0472">Membrane</keyword>
<dbReference type="PANTHER" id="PTHR30332">
    <property type="entry name" value="PROBABLE GENERAL SECRETION PATHWAY PROTEIN D"/>
    <property type="match status" value="1"/>
</dbReference>
<evidence type="ECO:0000256" key="3">
    <source>
        <dbReference type="ARBA" id="ARBA00023136"/>
    </source>
</evidence>
<comment type="subcellular location">
    <subcellularLocation>
        <location evidence="1">Membrane</location>
    </subcellularLocation>
</comment>
<dbReference type="PANTHER" id="PTHR30332:SF24">
    <property type="entry name" value="SECRETIN GSPD-RELATED"/>
    <property type="match status" value="1"/>
</dbReference>
<dbReference type="InterPro" id="IPR004846">
    <property type="entry name" value="T2SS/T3SS_dom"/>
</dbReference>
<dbReference type="AlphaFoldDB" id="A0A3B1AQX2"/>
<keyword evidence="2" id="KW-0732">Signal</keyword>
<dbReference type="PRINTS" id="PR00811">
    <property type="entry name" value="BCTERIALGSPD"/>
</dbReference>
<sequence>MIEDRVVENEQKVPLLGDIPLLGALFRYKSVQKTKVNLMVFMRPTILRTKSDSLNLTRNKYNFIRDRQLDLLDEGVGLLSGEEHPTLPPEADYLYIPEPFDEEPSADKKAKDESGITENSQPEAGQ</sequence>
<feature type="compositionally biased region" description="Polar residues" evidence="4">
    <location>
        <begin position="116"/>
        <end position="126"/>
    </location>
</feature>